<dbReference type="InterPro" id="IPR001509">
    <property type="entry name" value="Epimerase_deHydtase"/>
</dbReference>
<evidence type="ECO:0000313" key="6">
    <source>
        <dbReference type="Proteomes" id="UP001139505"/>
    </source>
</evidence>
<sequence length="371" mass="39705">MTVGTILVTGAFGQVGKRCTRILLDRGRTVIATDLCSDKTVAVQKELSAGAPPEALIPAYVDLLDADAVRELIDAHQPQAIVHLAAVVSPVSYRNPALARRVNVGGTENLLAAAAALSRPPLFLMASSAAVYGSRNPHRYPERITPDTPVNPIDQYGQDKVLAEAAIRASGVPHALYRLAGVISPDTQSGGVDGDNLVIMRSMPVDNRLHTVDARDAALAFANGVDREATISGKALLIGGNETCVMLEHELEGDLMTAVGLGRLGPSVGLPGDPDDDRGWSFTGWYDTSEAQALLDYQEHDWQQTMAWIGESQAKMRGVLRVLGPILRPVLRIAIKLQNRIEGRGPYADPWKMIENKYGSGALAHAGQEAD</sequence>
<organism evidence="4 6">
    <name type="scientific">Mycobacterium montefiorense</name>
    <dbReference type="NCBI Taxonomy" id="154654"/>
    <lineage>
        <taxon>Bacteria</taxon>
        <taxon>Bacillati</taxon>
        <taxon>Actinomycetota</taxon>
        <taxon>Actinomycetes</taxon>
        <taxon>Mycobacteriales</taxon>
        <taxon>Mycobacteriaceae</taxon>
        <taxon>Mycobacterium</taxon>
        <taxon>Mycobacterium simiae complex</taxon>
    </lineage>
</organism>
<feature type="domain" description="NAD-dependent epimerase/dehydratase" evidence="2">
    <location>
        <begin position="6"/>
        <end position="186"/>
    </location>
</feature>
<keyword evidence="5" id="KW-1185">Reference proteome</keyword>
<dbReference type="GO" id="GO:0006567">
    <property type="term" value="P:L-threonine catabolic process"/>
    <property type="evidence" value="ECO:0007669"/>
    <property type="project" value="TreeGrafter"/>
</dbReference>
<dbReference type="EMBL" id="BFCH01000018">
    <property type="protein sequence ID" value="GBG39195.1"/>
    <property type="molecule type" value="Genomic_DNA"/>
</dbReference>
<evidence type="ECO:0000313" key="4">
    <source>
        <dbReference type="EMBL" id="GKU71448.1"/>
    </source>
</evidence>
<comment type="caution">
    <text evidence="4">The sequence shown here is derived from an EMBL/GenBank/DDBJ whole genome shotgun (WGS) entry which is preliminary data.</text>
</comment>
<name>A0AA37PL04_9MYCO</name>
<proteinExistence type="inferred from homology"/>
<evidence type="ECO:0000259" key="2">
    <source>
        <dbReference type="Pfam" id="PF01370"/>
    </source>
</evidence>
<dbReference type="Proteomes" id="UP000245060">
    <property type="component" value="Unassembled WGS sequence"/>
</dbReference>
<reference evidence="5" key="2">
    <citation type="submission" date="2018-04" db="EMBL/GenBank/DDBJ databases">
        <title>Draft genome sequence of Mycobacterium montefiorense isolated from Japanese black salamander.</title>
        <authorList>
            <person name="Fukano H."/>
            <person name="Yoshida M."/>
            <person name="Shimizu A."/>
            <person name="Iwao H."/>
            <person name="Kurata O."/>
            <person name="Katayama Y."/>
            <person name="Omatsu T."/>
            <person name="Mizutani T."/>
            <person name="Wada S."/>
            <person name="Hoshino Y."/>
        </authorList>
    </citation>
    <scope>NUCLEOTIDE SEQUENCE [LARGE SCALE GENOMIC DNA]</scope>
    <source>
        <strain evidence="5">BS</strain>
    </source>
</reference>
<evidence type="ECO:0000313" key="5">
    <source>
        <dbReference type="Proteomes" id="UP000245060"/>
    </source>
</evidence>
<dbReference type="Gene3D" id="3.40.50.720">
    <property type="entry name" value="NAD(P)-binding Rossmann-like Domain"/>
    <property type="match status" value="1"/>
</dbReference>
<dbReference type="EMBL" id="BQYH01000005">
    <property type="protein sequence ID" value="GKU71448.1"/>
    <property type="molecule type" value="Genomic_DNA"/>
</dbReference>
<dbReference type="PANTHER" id="PTHR42687">
    <property type="entry name" value="L-THREONINE 3-DEHYDROGENASE"/>
    <property type="match status" value="1"/>
</dbReference>
<gene>
    <name evidence="3" type="ORF">MmonteBS_35670</name>
    <name evidence="4" type="ORF">NJB18185_12240</name>
</gene>
<protein>
    <submittedName>
        <fullName evidence="4">Oxidoreductase</fullName>
    </submittedName>
</protein>
<dbReference type="Pfam" id="PF01370">
    <property type="entry name" value="Epimerase"/>
    <property type="match status" value="1"/>
</dbReference>
<dbReference type="RefSeq" id="WP_108923949.1">
    <property type="nucleotide sequence ID" value="NZ_BFCH01000018.1"/>
</dbReference>
<reference evidence="4" key="3">
    <citation type="journal article" date="2022" name="Microbiol. Resour. Announc.">
        <title>Draft Genome Sequences of Eight Mycobacterium montefiorense Strains Isolated from Salamanders in Captivity.</title>
        <authorList>
            <person name="Komine T."/>
            <person name="Ihara H."/>
            <person name="Fukano H."/>
            <person name="Hoshino Y."/>
            <person name="Kurata O."/>
            <person name="Wada S."/>
        </authorList>
    </citation>
    <scope>NUCLEOTIDE SEQUENCE</scope>
    <source>
        <strain evidence="4">NJB18185</strain>
    </source>
</reference>
<dbReference type="InterPro" id="IPR051225">
    <property type="entry name" value="NAD(P)_epim/dehydratase"/>
</dbReference>
<reference evidence="3" key="1">
    <citation type="journal article" date="2018" name="Genome Announc.">
        <title>Draft Genome Sequence of Mycobacterium montefiorense Isolated from Japanese Black Salamander (Hynobius nigrescens).</title>
        <authorList>
            <person name="Fukano H."/>
            <person name="Yoshida M."/>
            <person name="Shimizu A."/>
            <person name="Iwao H."/>
            <person name="Katayama Y."/>
            <person name="Omatsu T."/>
            <person name="Mizutani T."/>
            <person name="Kurata O."/>
            <person name="Wada S."/>
            <person name="Hoshino Y."/>
        </authorList>
    </citation>
    <scope>NUCLEOTIDE SEQUENCE</scope>
    <source>
        <strain evidence="3">BS</strain>
    </source>
</reference>
<accession>A0AA37PL04</accession>
<dbReference type="PANTHER" id="PTHR42687:SF1">
    <property type="entry name" value="L-THREONINE 3-DEHYDROGENASE, MITOCHONDRIAL"/>
    <property type="match status" value="1"/>
</dbReference>
<dbReference type="AlphaFoldDB" id="A0AA37PL04"/>
<dbReference type="Proteomes" id="UP001139505">
    <property type="component" value="Unassembled WGS sequence"/>
</dbReference>
<dbReference type="CDD" id="cd08946">
    <property type="entry name" value="SDR_e"/>
    <property type="match status" value="1"/>
</dbReference>
<comment type="similarity">
    <text evidence="1">Belongs to the NAD(P)-dependent epimerase/dehydratase family.</text>
</comment>
<evidence type="ECO:0000313" key="3">
    <source>
        <dbReference type="EMBL" id="GBG39195.1"/>
    </source>
</evidence>
<dbReference type="SUPFAM" id="SSF51735">
    <property type="entry name" value="NAD(P)-binding Rossmann-fold domains"/>
    <property type="match status" value="1"/>
</dbReference>
<reference evidence="4" key="4">
    <citation type="submission" date="2022-04" db="EMBL/GenBank/DDBJ databases">
        <authorList>
            <person name="Komine T."/>
            <person name="Fukano H."/>
            <person name="Wada S."/>
        </authorList>
    </citation>
    <scope>NUCLEOTIDE SEQUENCE</scope>
    <source>
        <strain evidence="4">NJB18185</strain>
    </source>
</reference>
<dbReference type="GO" id="GO:0008743">
    <property type="term" value="F:L-threonine 3-dehydrogenase activity"/>
    <property type="evidence" value="ECO:0007669"/>
    <property type="project" value="TreeGrafter"/>
</dbReference>
<evidence type="ECO:0000256" key="1">
    <source>
        <dbReference type="ARBA" id="ARBA00007637"/>
    </source>
</evidence>
<dbReference type="InterPro" id="IPR036291">
    <property type="entry name" value="NAD(P)-bd_dom_sf"/>
</dbReference>